<comment type="caution">
    <text evidence="2">The sequence shown here is derived from an EMBL/GenBank/DDBJ whole genome shotgun (WGS) entry which is preliminary data.</text>
</comment>
<proteinExistence type="predicted"/>
<sequence>MLLEHFFPWSTSSLMEDYTPEHFQELTEKEVGRVINNLKKGKAPGLDYRIWTHIFGFYPKFLTEIFNLCFRFNYFPRSLRNANVAFLQKYGKNPELCNAYRPVCLLPTIGKILERLFHLRFIKHLVELNIIHDNQFGFREGKSCEIAINNIVTRLQENRETQHSALISLDIKSAFDSLDWSVFFTTLDFYGIAKCFRNFIFHYLVDRKVVFDDGLTRIERVCTMGYPQGSAISSRIFTLIQY</sequence>
<dbReference type="InterPro" id="IPR043502">
    <property type="entry name" value="DNA/RNA_pol_sf"/>
</dbReference>
<dbReference type="Pfam" id="PF00078">
    <property type="entry name" value="RVT_1"/>
    <property type="match status" value="1"/>
</dbReference>
<evidence type="ECO:0000259" key="1">
    <source>
        <dbReference type="PROSITE" id="PS50878"/>
    </source>
</evidence>
<dbReference type="InterPro" id="IPR000477">
    <property type="entry name" value="RT_dom"/>
</dbReference>
<reference evidence="2 3" key="1">
    <citation type="journal article" date="2019" name="Sci. Rep.">
        <title>Orb-weaving spider Araneus ventricosus genome elucidates the spidroin gene catalogue.</title>
        <authorList>
            <person name="Kono N."/>
            <person name="Nakamura H."/>
            <person name="Ohtoshi R."/>
            <person name="Moran D.A.P."/>
            <person name="Shinohara A."/>
            <person name="Yoshida Y."/>
            <person name="Fujiwara M."/>
            <person name="Mori M."/>
            <person name="Tomita M."/>
            <person name="Arakawa K."/>
        </authorList>
    </citation>
    <scope>NUCLEOTIDE SEQUENCE [LARGE SCALE GENOMIC DNA]</scope>
</reference>
<dbReference type="PANTHER" id="PTHR19446">
    <property type="entry name" value="REVERSE TRANSCRIPTASES"/>
    <property type="match status" value="1"/>
</dbReference>
<dbReference type="SUPFAM" id="SSF56672">
    <property type="entry name" value="DNA/RNA polymerases"/>
    <property type="match status" value="1"/>
</dbReference>
<dbReference type="AlphaFoldDB" id="A0A4Y2KRX3"/>
<evidence type="ECO:0000313" key="3">
    <source>
        <dbReference type="Proteomes" id="UP000499080"/>
    </source>
</evidence>
<evidence type="ECO:0000313" key="2">
    <source>
        <dbReference type="EMBL" id="GBN05121.1"/>
    </source>
</evidence>
<dbReference type="PROSITE" id="PS50878">
    <property type="entry name" value="RT_POL"/>
    <property type="match status" value="1"/>
</dbReference>
<dbReference type="GO" id="GO:0071897">
    <property type="term" value="P:DNA biosynthetic process"/>
    <property type="evidence" value="ECO:0007669"/>
    <property type="project" value="UniProtKB-ARBA"/>
</dbReference>
<gene>
    <name evidence="2" type="ORF">AVEN_132107_1</name>
</gene>
<dbReference type="EMBL" id="BGPR01004943">
    <property type="protein sequence ID" value="GBN05121.1"/>
    <property type="molecule type" value="Genomic_DNA"/>
</dbReference>
<dbReference type="Proteomes" id="UP000499080">
    <property type="component" value="Unassembled WGS sequence"/>
</dbReference>
<accession>A0A4Y2KRX3</accession>
<name>A0A4Y2KRX3_ARAVE</name>
<dbReference type="OrthoDB" id="415822at2759"/>
<organism evidence="2 3">
    <name type="scientific">Araneus ventricosus</name>
    <name type="common">Orbweaver spider</name>
    <name type="synonym">Epeira ventricosa</name>
    <dbReference type="NCBI Taxonomy" id="182803"/>
    <lineage>
        <taxon>Eukaryota</taxon>
        <taxon>Metazoa</taxon>
        <taxon>Ecdysozoa</taxon>
        <taxon>Arthropoda</taxon>
        <taxon>Chelicerata</taxon>
        <taxon>Arachnida</taxon>
        <taxon>Araneae</taxon>
        <taxon>Araneomorphae</taxon>
        <taxon>Entelegynae</taxon>
        <taxon>Araneoidea</taxon>
        <taxon>Araneidae</taxon>
        <taxon>Araneus</taxon>
    </lineage>
</organism>
<protein>
    <recommendedName>
        <fullName evidence="1">Reverse transcriptase domain-containing protein</fullName>
    </recommendedName>
</protein>
<feature type="domain" description="Reverse transcriptase" evidence="1">
    <location>
        <begin position="68"/>
        <end position="242"/>
    </location>
</feature>
<keyword evidence="3" id="KW-1185">Reference proteome</keyword>